<dbReference type="EMBL" id="LJIJ01000256">
    <property type="protein sequence ID" value="ODM99771.1"/>
    <property type="molecule type" value="Genomic_DNA"/>
</dbReference>
<sequence length="280" mass="32120">MSKTQMFQRAKNTFLKMNLTPYLTDLMEARTYLEGIINQEEVKSINLHVPVLENFSRDDERLDLVHAIARMKEWSYMEDFDDIVKETSYGKKLDNASKIKLQIAASQTHDLKNASANKHLIPEQEISDDLALWTARQSFSIKDLFTADPTLFHTVASFSHLQNRSPKHNNSMAKANGSVSAESQRNSEVAFHHKRMVKRRKSANSMPSLPSLLRMLVKQRIANLRESGVSTTKTGQRLTDFRKKFLKADRFSDASEKELSPIVTLKQLRRSFQANSLTEM</sequence>
<evidence type="ECO:0000313" key="2">
    <source>
        <dbReference type="EMBL" id="ODM99771.1"/>
    </source>
</evidence>
<protein>
    <submittedName>
        <fullName evidence="2">Uncharacterized protein</fullName>
    </submittedName>
</protein>
<accession>A0A1D2N3G7</accession>
<dbReference type="Proteomes" id="UP000094527">
    <property type="component" value="Unassembled WGS sequence"/>
</dbReference>
<gene>
    <name evidence="2" type="ORF">Ocin01_06915</name>
</gene>
<dbReference type="AlphaFoldDB" id="A0A1D2N3G7"/>
<proteinExistence type="predicted"/>
<name>A0A1D2N3G7_ORCCI</name>
<feature type="region of interest" description="Disordered" evidence="1">
    <location>
        <begin position="162"/>
        <end position="186"/>
    </location>
</feature>
<comment type="caution">
    <text evidence="2">The sequence shown here is derived from an EMBL/GenBank/DDBJ whole genome shotgun (WGS) entry which is preliminary data.</text>
</comment>
<feature type="non-terminal residue" evidence="2">
    <location>
        <position position="280"/>
    </location>
</feature>
<evidence type="ECO:0000313" key="3">
    <source>
        <dbReference type="Proteomes" id="UP000094527"/>
    </source>
</evidence>
<organism evidence="2 3">
    <name type="scientific">Orchesella cincta</name>
    <name type="common">Springtail</name>
    <name type="synonym">Podura cincta</name>
    <dbReference type="NCBI Taxonomy" id="48709"/>
    <lineage>
        <taxon>Eukaryota</taxon>
        <taxon>Metazoa</taxon>
        <taxon>Ecdysozoa</taxon>
        <taxon>Arthropoda</taxon>
        <taxon>Hexapoda</taxon>
        <taxon>Collembola</taxon>
        <taxon>Entomobryomorpha</taxon>
        <taxon>Entomobryoidea</taxon>
        <taxon>Orchesellidae</taxon>
        <taxon>Orchesellinae</taxon>
        <taxon>Orchesella</taxon>
    </lineage>
</organism>
<evidence type="ECO:0000256" key="1">
    <source>
        <dbReference type="SAM" id="MobiDB-lite"/>
    </source>
</evidence>
<keyword evidence="3" id="KW-1185">Reference proteome</keyword>
<reference evidence="2 3" key="1">
    <citation type="journal article" date="2016" name="Genome Biol. Evol.">
        <title>Gene Family Evolution Reflects Adaptation to Soil Environmental Stressors in the Genome of the Collembolan Orchesella cincta.</title>
        <authorList>
            <person name="Faddeeva-Vakhrusheva A."/>
            <person name="Derks M.F."/>
            <person name="Anvar S.Y."/>
            <person name="Agamennone V."/>
            <person name="Suring W."/>
            <person name="Smit S."/>
            <person name="van Straalen N.M."/>
            <person name="Roelofs D."/>
        </authorList>
    </citation>
    <scope>NUCLEOTIDE SEQUENCE [LARGE SCALE GENOMIC DNA]</scope>
    <source>
        <tissue evidence="2">Mixed pool</tissue>
    </source>
</reference>